<keyword evidence="2" id="KW-1185">Reference proteome</keyword>
<organism evidence="1 2">
    <name type="scientific">Dentiscutata erythropus</name>
    <dbReference type="NCBI Taxonomy" id="1348616"/>
    <lineage>
        <taxon>Eukaryota</taxon>
        <taxon>Fungi</taxon>
        <taxon>Fungi incertae sedis</taxon>
        <taxon>Mucoromycota</taxon>
        <taxon>Glomeromycotina</taxon>
        <taxon>Glomeromycetes</taxon>
        <taxon>Diversisporales</taxon>
        <taxon>Gigasporaceae</taxon>
        <taxon>Dentiscutata</taxon>
    </lineage>
</organism>
<dbReference type="OrthoDB" id="2417500at2759"/>
<feature type="non-terminal residue" evidence="1">
    <location>
        <position position="95"/>
    </location>
</feature>
<sequence>ANVNMSSYKVHGKTELPLMYLTDNREKIWERFHAEYPEGLGRTAFLDRLRQGPFTFKEDLGRLCILYNHYGYESFHKLSNLVIKNELEISKQTKS</sequence>
<evidence type="ECO:0000313" key="2">
    <source>
        <dbReference type="Proteomes" id="UP000789405"/>
    </source>
</evidence>
<name>A0A9N9K495_9GLOM</name>
<dbReference type="EMBL" id="CAJVPY010045128">
    <property type="protein sequence ID" value="CAG8809470.1"/>
    <property type="molecule type" value="Genomic_DNA"/>
</dbReference>
<comment type="caution">
    <text evidence="1">The sequence shown here is derived from an EMBL/GenBank/DDBJ whole genome shotgun (WGS) entry which is preliminary data.</text>
</comment>
<dbReference type="Proteomes" id="UP000789405">
    <property type="component" value="Unassembled WGS sequence"/>
</dbReference>
<protein>
    <submittedName>
        <fullName evidence="1">14314_t:CDS:1</fullName>
    </submittedName>
</protein>
<reference evidence="1" key="1">
    <citation type="submission" date="2021-06" db="EMBL/GenBank/DDBJ databases">
        <authorList>
            <person name="Kallberg Y."/>
            <person name="Tangrot J."/>
            <person name="Rosling A."/>
        </authorList>
    </citation>
    <scope>NUCLEOTIDE SEQUENCE</scope>
    <source>
        <strain evidence="1">MA453B</strain>
    </source>
</reference>
<proteinExistence type="predicted"/>
<accession>A0A9N9K495</accession>
<dbReference type="AlphaFoldDB" id="A0A9N9K495"/>
<gene>
    <name evidence="1" type="ORF">DERYTH_LOCUS25105</name>
</gene>
<evidence type="ECO:0000313" key="1">
    <source>
        <dbReference type="EMBL" id="CAG8809470.1"/>
    </source>
</evidence>
<feature type="non-terminal residue" evidence="1">
    <location>
        <position position="1"/>
    </location>
</feature>